<accession>A0A498S8E5</accession>
<reference evidence="2 3" key="1">
    <citation type="submission" date="2018-08" db="EMBL/GenBank/DDBJ databases">
        <authorList>
            <person name="Laetsch R D."/>
            <person name="Stevens L."/>
            <person name="Kumar S."/>
            <person name="Blaxter L. M."/>
        </authorList>
    </citation>
    <scope>NUCLEOTIDE SEQUENCE [LARGE SCALE GENOMIC DNA]</scope>
</reference>
<evidence type="ECO:0000313" key="3">
    <source>
        <dbReference type="Proteomes" id="UP000276991"/>
    </source>
</evidence>
<dbReference type="STRING" id="6277.A0A498S8E5"/>
<dbReference type="AlphaFoldDB" id="A0A498S8E5"/>
<keyword evidence="3" id="KW-1185">Reference proteome</keyword>
<feature type="region of interest" description="Disordered" evidence="1">
    <location>
        <begin position="43"/>
        <end position="94"/>
    </location>
</feature>
<name>A0A498S8E5_ACAVI</name>
<feature type="compositionally biased region" description="Polar residues" evidence="1">
    <location>
        <begin position="43"/>
        <end position="57"/>
    </location>
</feature>
<dbReference type="OrthoDB" id="10376325at2759"/>
<evidence type="ECO:0000256" key="1">
    <source>
        <dbReference type="SAM" id="MobiDB-lite"/>
    </source>
</evidence>
<sequence>MRSRSHGRHPFHMDYLPVLGIPGYPVPPVDFCADTILNKQNSKSGTLYYSSGGSNDGRSPPPEMALLSGVPPPGPMIKKPMPRPKSSTEPLERR</sequence>
<proteinExistence type="predicted"/>
<gene>
    <name evidence="2" type="ORF">NAV_LOCUS900</name>
</gene>
<evidence type="ECO:0000313" key="2">
    <source>
        <dbReference type="EMBL" id="VBB26070.1"/>
    </source>
</evidence>
<dbReference type="Proteomes" id="UP000276991">
    <property type="component" value="Unassembled WGS sequence"/>
</dbReference>
<protein>
    <submittedName>
        <fullName evidence="2">Uncharacterized protein</fullName>
    </submittedName>
</protein>
<organism evidence="2 3">
    <name type="scientific">Acanthocheilonema viteae</name>
    <name type="common">Filarial nematode worm</name>
    <name type="synonym">Dipetalonema viteae</name>
    <dbReference type="NCBI Taxonomy" id="6277"/>
    <lineage>
        <taxon>Eukaryota</taxon>
        <taxon>Metazoa</taxon>
        <taxon>Ecdysozoa</taxon>
        <taxon>Nematoda</taxon>
        <taxon>Chromadorea</taxon>
        <taxon>Rhabditida</taxon>
        <taxon>Spirurina</taxon>
        <taxon>Spiruromorpha</taxon>
        <taxon>Filarioidea</taxon>
        <taxon>Onchocercidae</taxon>
        <taxon>Acanthocheilonema</taxon>
    </lineage>
</organism>
<dbReference type="EMBL" id="UPTC01000066">
    <property type="protein sequence ID" value="VBB26070.1"/>
    <property type="molecule type" value="Genomic_DNA"/>
</dbReference>